<keyword evidence="4" id="KW-1185">Reference proteome</keyword>
<keyword evidence="1" id="KW-0812">Transmembrane</keyword>
<dbReference type="SUPFAM" id="SSF55874">
    <property type="entry name" value="ATPase domain of HSP90 chaperone/DNA topoisomerase II/histidine kinase"/>
    <property type="match status" value="1"/>
</dbReference>
<protein>
    <submittedName>
        <fullName evidence="3">Two-component histidine kinase</fullName>
    </submittedName>
</protein>
<dbReference type="STRING" id="644548.SCNU_09614"/>
<feature type="transmembrane region" description="Helical" evidence="1">
    <location>
        <begin position="7"/>
        <end position="25"/>
    </location>
</feature>
<feature type="domain" description="Histidine kinase/HSP90-like ATPase" evidence="2">
    <location>
        <begin position="286"/>
        <end position="374"/>
    </location>
</feature>
<accession>F1YJ86</accession>
<evidence type="ECO:0000259" key="2">
    <source>
        <dbReference type="Pfam" id="PF02518"/>
    </source>
</evidence>
<feature type="transmembrane region" description="Helical" evidence="1">
    <location>
        <begin position="151"/>
        <end position="169"/>
    </location>
</feature>
<organism evidence="3 4">
    <name type="scientific">Gordonia neofelifaecis NRRL B-59395</name>
    <dbReference type="NCBI Taxonomy" id="644548"/>
    <lineage>
        <taxon>Bacteria</taxon>
        <taxon>Bacillati</taxon>
        <taxon>Actinomycetota</taxon>
        <taxon>Actinomycetes</taxon>
        <taxon>Mycobacteriales</taxon>
        <taxon>Gordoniaceae</taxon>
        <taxon>Gordonia</taxon>
    </lineage>
</organism>
<feature type="transmembrane region" description="Helical" evidence="1">
    <location>
        <begin position="67"/>
        <end position="86"/>
    </location>
</feature>
<evidence type="ECO:0000256" key="1">
    <source>
        <dbReference type="SAM" id="Phobius"/>
    </source>
</evidence>
<proteinExistence type="predicted"/>
<dbReference type="eggNOG" id="COG4585">
    <property type="taxonomic scope" value="Bacteria"/>
</dbReference>
<dbReference type="Pfam" id="PF02518">
    <property type="entry name" value="HATPase_c"/>
    <property type="match status" value="1"/>
</dbReference>
<evidence type="ECO:0000313" key="3">
    <source>
        <dbReference type="EMBL" id="EGD55119.1"/>
    </source>
</evidence>
<keyword evidence="1" id="KW-0472">Membrane</keyword>
<dbReference type="GO" id="GO:0016301">
    <property type="term" value="F:kinase activity"/>
    <property type="evidence" value="ECO:0007669"/>
    <property type="project" value="UniProtKB-KW"/>
</dbReference>
<dbReference type="Proteomes" id="UP000035065">
    <property type="component" value="Unassembled WGS sequence"/>
</dbReference>
<reference evidence="3 4" key="1">
    <citation type="journal article" date="2011" name="J. Bacteriol.">
        <title>Draft Genome Sequence of Gordonia neofelifaecis NRRL B-59395, a Cholesterol-Degrading Actinomycete.</title>
        <authorList>
            <person name="Ge F."/>
            <person name="Li W."/>
            <person name="Chen G."/>
            <person name="Liu Y."/>
            <person name="Zhang G."/>
            <person name="Yong B."/>
            <person name="Wang Q."/>
            <person name="Wang N."/>
            <person name="Huang Z."/>
            <person name="Li W."/>
            <person name="Wang J."/>
            <person name="Wu C."/>
            <person name="Xie Q."/>
            <person name="Liu G."/>
        </authorList>
    </citation>
    <scope>NUCLEOTIDE SEQUENCE [LARGE SCALE GENOMIC DNA]</scope>
    <source>
        <strain evidence="3 4">NRRL B-59395</strain>
    </source>
</reference>
<name>F1YJ86_9ACTN</name>
<keyword evidence="3" id="KW-0418">Kinase</keyword>
<keyword evidence="1" id="KW-1133">Transmembrane helix</keyword>
<sequence length="383" mass="39515">MDRLRVALARLTGAGYVVYTIIVLPQMISEAAGRVPAWYPVVGGLLAFGPGVALFAVSVVRRWHAAIAAAAISCAVGALGAAVLWLLVCESGSDTSPIWILDFVGLAGLAVVLVRPVLEAVAVLVVGKLAGAAVAVWNVDGVDAWAAVEEALFGIVFTSLCILLVRRVLQVGADLDESRADTERAVARNVANIELARVDALIHDHVLSTFVAVAADRDDARVPAQASEALVALDRLAADDLAEADVPGPELVARLRAVIGGISSDLPVTVEVAADAPSCPAEVVAALAEAAAEAVRNSAAHAGPDAETAVYIGVRADLVQVVVTDDGVGFDPEAVGDDRLGLALSIRHRVGALVGGETAVMSTPGRGSTVRLWWTPESREDHA</sequence>
<evidence type="ECO:0000313" key="4">
    <source>
        <dbReference type="Proteomes" id="UP000035065"/>
    </source>
</evidence>
<dbReference type="AlphaFoldDB" id="F1YJ86"/>
<dbReference type="InterPro" id="IPR036890">
    <property type="entry name" value="HATPase_C_sf"/>
</dbReference>
<feature type="transmembrane region" description="Helical" evidence="1">
    <location>
        <begin position="98"/>
        <end position="114"/>
    </location>
</feature>
<feature type="transmembrane region" description="Helical" evidence="1">
    <location>
        <begin position="121"/>
        <end position="139"/>
    </location>
</feature>
<dbReference type="EMBL" id="AEUD01000007">
    <property type="protein sequence ID" value="EGD55119.1"/>
    <property type="molecule type" value="Genomic_DNA"/>
</dbReference>
<keyword evidence="3" id="KW-0808">Transferase</keyword>
<feature type="transmembrane region" description="Helical" evidence="1">
    <location>
        <begin position="37"/>
        <end position="60"/>
    </location>
</feature>
<gene>
    <name evidence="3" type="ORF">SCNU_09614</name>
</gene>
<dbReference type="InterPro" id="IPR003594">
    <property type="entry name" value="HATPase_dom"/>
</dbReference>
<comment type="caution">
    <text evidence="3">The sequence shown here is derived from an EMBL/GenBank/DDBJ whole genome shotgun (WGS) entry which is preliminary data.</text>
</comment>
<dbReference type="Gene3D" id="3.30.565.10">
    <property type="entry name" value="Histidine kinase-like ATPase, C-terminal domain"/>
    <property type="match status" value="1"/>
</dbReference>